<gene>
    <name evidence="2" type="ORF">SAMN05446037_101368</name>
</gene>
<feature type="transmembrane region" description="Helical" evidence="1">
    <location>
        <begin position="58"/>
        <end position="78"/>
    </location>
</feature>
<organism evidence="2 3">
    <name type="scientific">Anaerovirgula multivorans</name>
    <dbReference type="NCBI Taxonomy" id="312168"/>
    <lineage>
        <taxon>Bacteria</taxon>
        <taxon>Bacillati</taxon>
        <taxon>Bacillota</taxon>
        <taxon>Clostridia</taxon>
        <taxon>Peptostreptococcales</taxon>
        <taxon>Natronincolaceae</taxon>
        <taxon>Anaerovirgula</taxon>
    </lineage>
</organism>
<evidence type="ECO:0000313" key="2">
    <source>
        <dbReference type="EMBL" id="SNS57473.1"/>
    </source>
</evidence>
<feature type="transmembrane region" description="Helical" evidence="1">
    <location>
        <begin position="35"/>
        <end position="52"/>
    </location>
</feature>
<dbReference type="RefSeq" id="WP_089283509.1">
    <property type="nucleotide sequence ID" value="NZ_FZOJ01000013.1"/>
</dbReference>
<name>A0A239FMN5_9FIRM</name>
<dbReference type="OrthoDB" id="1950075at2"/>
<proteinExistence type="predicted"/>
<keyword evidence="1" id="KW-0472">Membrane</keyword>
<feature type="transmembrane region" description="Helical" evidence="1">
    <location>
        <begin position="191"/>
        <end position="214"/>
    </location>
</feature>
<dbReference type="Proteomes" id="UP000198304">
    <property type="component" value="Unassembled WGS sequence"/>
</dbReference>
<keyword evidence="1" id="KW-0812">Transmembrane</keyword>
<protein>
    <submittedName>
        <fullName evidence="2">Uncharacterized protein</fullName>
    </submittedName>
</protein>
<accession>A0A239FMN5</accession>
<dbReference type="EMBL" id="FZOJ01000013">
    <property type="protein sequence ID" value="SNS57473.1"/>
    <property type="molecule type" value="Genomic_DNA"/>
</dbReference>
<feature type="transmembrane region" description="Helical" evidence="1">
    <location>
        <begin position="123"/>
        <end position="144"/>
    </location>
</feature>
<reference evidence="2 3" key="1">
    <citation type="submission" date="2017-06" db="EMBL/GenBank/DDBJ databases">
        <authorList>
            <person name="Kim H.J."/>
            <person name="Triplett B.A."/>
        </authorList>
    </citation>
    <scope>NUCLEOTIDE SEQUENCE [LARGE SCALE GENOMIC DNA]</scope>
    <source>
        <strain evidence="2 3">SCA</strain>
    </source>
</reference>
<sequence>MIDIDKLCSAMAIAIDALVYINVLRLFIKIPRDKMIKLYLLTFISATIIVTIHDEMQYLYYLKSALLFTVLGIINRLLLNIRLNKNAFVLFIYGAITLVGNLVAISIIQLGLGATVIEMQNDIKLFFTANLIVLFTSILLMYIIKYILLYKTYGKEIQIKGKKMILYIATLFSMLFVNLYTFLYHVGEMRIAVSIAHIILILIYIVISLNFTFLENEFYYQKTLYKNQQEYLMMIEKLLNGHRELKHGWRNYLTGFSGFLYTEEKDWDGMVKYYESVVKATSHLSNDALIETIDKKQREITLKNGTRLSVSENEEMKRKPKEDWRGE</sequence>
<evidence type="ECO:0000313" key="3">
    <source>
        <dbReference type="Proteomes" id="UP000198304"/>
    </source>
</evidence>
<dbReference type="AlphaFoldDB" id="A0A239FMN5"/>
<feature type="transmembrane region" description="Helical" evidence="1">
    <location>
        <begin position="165"/>
        <end position="185"/>
    </location>
</feature>
<keyword evidence="1" id="KW-1133">Transmembrane helix</keyword>
<keyword evidence="3" id="KW-1185">Reference proteome</keyword>
<evidence type="ECO:0000256" key="1">
    <source>
        <dbReference type="SAM" id="Phobius"/>
    </source>
</evidence>
<feature type="transmembrane region" description="Helical" evidence="1">
    <location>
        <begin position="12"/>
        <end position="28"/>
    </location>
</feature>
<feature type="transmembrane region" description="Helical" evidence="1">
    <location>
        <begin position="90"/>
        <end position="117"/>
    </location>
</feature>